<sequence length="361" mass="40380">MKAISERTQDGGTEVVEAKVGKDATTFSTAYAGAILTDACLKGLNGVLDVVECSFVQSSVTELPFFASKVRPGKNGVGKILGLGSLSNYDKEGLEALKLELKSSIGKRLRLVQLVLKPVMLKRTRSNKESRLILILLPTDIQVIQCKLTLAKKDFYDALFKKSEVKFSQFVEQNSALCNGAPILVLLLQLHHCCDHLIFVISQGEAEKFPICLEAFDDAGLATCARGLCRECLLTNCRSLTTGVCPVSRMMVMKQEHELVLASIQNYFCMDVEPNWMELSKVSALLHELEILRMVRKEENELAENIELLEFKFPNMRYVPRVSKFSNVFSCEDLTWDPGINTLMISLRTRMVLRGEDLSRT</sequence>
<evidence type="ECO:0000313" key="4">
    <source>
        <dbReference type="EMBL" id="KAL3537679.1"/>
    </source>
</evidence>
<dbReference type="Proteomes" id="UP001630127">
    <property type="component" value="Unassembled WGS sequence"/>
</dbReference>
<protein>
    <recommendedName>
        <fullName evidence="3">Lactate/malate dehydrogenase C-terminal domain-containing protein</fullName>
    </recommendedName>
</protein>
<dbReference type="SUPFAM" id="SSF56327">
    <property type="entry name" value="LDH C-terminal domain-like"/>
    <property type="match status" value="1"/>
</dbReference>
<dbReference type="InterPro" id="IPR022383">
    <property type="entry name" value="Lactate/malate_DH_C"/>
</dbReference>
<gene>
    <name evidence="4" type="ORF">ACH5RR_001045</name>
</gene>
<evidence type="ECO:0000259" key="3">
    <source>
        <dbReference type="Pfam" id="PF02866"/>
    </source>
</evidence>
<dbReference type="GO" id="GO:0016491">
    <property type="term" value="F:oxidoreductase activity"/>
    <property type="evidence" value="ECO:0007669"/>
    <property type="project" value="UniProtKB-KW"/>
</dbReference>
<proteinExistence type="predicted"/>
<keyword evidence="5" id="KW-1185">Reference proteome</keyword>
<feature type="domain" description="Lactate/malate dehydrogenase C-terminal" evidence="3">
    <location>
        <begin position="2"/>
        <end position="108"/>
    </location>
</feature>
<accession>A0ABD3B3H0</accession>
<dbReference type="PANTHER" id="PTHR11540">
    <property type="entry name" value="MALATE AND LACTATE DEHYDROGENASE"/>
    <property type="match status" value="1"/>
</dbReference>
<name>A0ABD3B3H0_9GENT</name>
<organism evidence="4 5">
    <name type="scientific">Cinchona calisaya</name>
    <dbReference type="NCBI Taxonomy" id="153742"/>
    <lineage>
        <taxon>Eukaryota</taxon>
        <taxon>Viridiplantae</taxon>
        <taxon>Streptophyta</taxon>
        <taxon>Embryophyta</taxon>
        <taxon>Tracheophyta</taxon>
        <taxon>Spermatophyta</taxon>
        <taxon>Magnoliopsida</taxon>
        <taxon>eudicotyledons</taxon>
        <taxon>Gunneridae</taxon>
        <taxon>Pentapetalae</taxon>
        <taxon>asterids</taxon>
        <taxon>lamiids</taxon>
        <taxon>Gentianales</taxon>
        <taxon>Rubiaceae</taxon>
        <taxon>Cinchonoideae</taxon>
        <taxon>Cinchoneae</taxon>
        <taxon>Cinchona</taxon>
    </lineage>
</organism>
<comment type="caution">
    <text evidence="4">The sequence shown here is derived from an EMBL/GenBank/DDBJ whole genome shotgun (WGS) entry which is preliminary data.</text>
</comment>
<dbReference type="AlphaFoldDB" id="A0ABD3B3H0"/>
<evidence type="ECO:0000256" key="1">
    <source>
        <dbReference type="ARBA" id="ARBA00023002"/>
    </source>
</evidence>
<dbReference type="EMBL" id="JBJUIK010000001">
    <property type="protein sequence ID" value="KAL3537679.1"/>
    <property type="molecule type" value="Genomic_DNA"/>
</dbReference>
<dbReference type="PANTHER" id="PTHR11540:SF47">
    <property type="entry name" value="MALATE DEHYDROGENASE"/>
    <property type="match status" value="1"/>
</dbReference>
<evidence type="ECO:0000313" key="5">
    <source>
        <dbReference type="Proteomes" id="UP001630127"/>
    </source>
</evidence>
<dbReference type="Pfam" id="PF02866">
    <property type="entry name" value="Ldh_1_C"/>
    <property type="match status" value="1"/>
</dbReference>
<keyword evidence="2" id="KW-0520">NAD</keyword>
<dbReference type="Gene3D" id="3.90.110.10">
    <property type="entry name" value="Lactate dehydrogenase/glycoside hydrolase, family 4, C-terminal"/>
    <property type="match status" value="1"/>
</dbReference>
<keyword evidence="1" id="KW-0560">Oxidoreductase</keyword>
<reference evidence="4 5" key="1">
    <citation type="submission" date="2024-11" db="EMBL/GenBank/DDBJ databases">
        <title>A near-complete genome assembly of Cinchona calisaya.</title>
        <authorList>
            <person name="Lian D.C."/>
            <person name="Zhao X.W."/>
            <person name="Wei L."/>
        </authorList>
    </citation>
    <scope>NUCLEOTIDE SEQUENCE [LARGE SCALE GENOMIC DNA]</scope>
    <source>
        <tissue evidence="4">Nenye</tissue>
    </source>
</reference>
<evidence type="ECO:0000256" key="2">
    <source>
        <dbReference type="ARBA" id="ARBA00023027"/>
    </source>
</evidence>
<dbReference type="InterPro" id="IPR015955">
    <property type="entry name" value="Lactate_DH/Glyco_Ohase_4_C"/>
</dbReference>